<evidence type="ECO:0000256" key="1">
    <source>
        <dbReference type="SAM" id="MobiDB-lite"/>
    </source>
</evidence>
<comment type="caution">
    <text evidence="2">The sequence shown here is derived from an EMBL/GenBank/DDBJ whole genome shotgun (WGS) entry which is preliminary data.</text>
</comment>
<feature type="non-terminal residue" evidence="2">
    <location>
        <position position="1"/>
    </location>
</feature>
<name>A0A5J5C7I9_9PERO</name>
<feature type="compositionally biased region" description="Polar residues" evidence="1">
    <location>
        <begin position="35"/>
        <end position="44"/>
    </location>
</feature>
<reference evidence="2 3" key="1">
    <citation type="submission" date="2019-08" db="EMBL/GenBank/DDBJ databases">
        <title>A chromosome-level genome assembly, high-density linkage maps, and genome scans reveal the genomic architecture of hybrid incompatibilities underlying speciation via character displacement in darters (Percidae: Etheostominae).</title>
        <authorList>
            <person name="Moran R.L."/>
            <person name="Catchen J.M."/>
            <person name="Fuller R.C."/>
        </authorList>
    </citation>
    <scope>NUCLEOTIDE SEQUENCE [LARGE SCALE GENOMIC DNA]</scope>
    <source>
        <strain evidence="2">EspeVRDwgs_2016</strain>
        <tissue evidence="2">Muscle</tissue>
    </source>
</reference>
<protein>
    <recommendedName>
        <fullName evidence="4">CCHC-type domain-containing protein</fullName>
    </recommendedName>
</protein>
<dbReference type="SUPFAM" id="SSF57756">
    <property type="entry name" value="Retrovirus zinc finger-like domains"/>
    <property type="match status" value="1"/>
</dbReference>
<evidence type="ECO:0000313" key="2">
    <source>
        <dbReference type="EMBL" id="KAA8577732.1"/>
    </source>
</evidence>
<dbReference type="GO" id="GO:0008270">
    <property type="term" value="F:zinc ion binding"/>
    <property type="evidence" value="ECO:0007669"/>
    <property type="project" value="InterPro"/>
</dbReference>
<feature type="non-terminal residue" evidence="2">
    <location>
        <position position="96"/>
    </location>
</feature>
<accession>A0A5J5C7I9</accession>
<organism evidence="2 3">
    <name type="scientific">Etheostoma spectabile</name>
    <name type="common">orangethroat darter</name>
    <dbReference type="NCBI Taxonomy" id="54343"/>
    <lineage>
        <taxon>Eukaryota</taxon>
        <taxon>Metazoa</taxon>
        <taxon>Chordata</taxon>
        <taxon>Craniata</taxon>
        <taxon>Vertebrata</taxon>
        <taxon>Euteleostomi</taxon>
        <taxon>Actinopterygii</taxon>
        <taxon>Neopterygii</taxon>
        <taxon>Teleostei</taxon>
        <taxon>Neoteleostei</taxon>
        <taxon>Acanthomorphata</taxon>
        <taxon>Eupercaria</taxon>
        <taxon>Perciformes</taxon>
        <taxon>Percoidei</taxon>
        <taxon>Percidae</taxon>
        <taxon>Etheostomatinae</taxon>
        <taxon>Etheostoma</taxon>
    </lineage>
</organism>
<dbReference type="GO" id="GO:0003676">
    <property type="term" value="F:nucleic acid binding"/>
    <property type="evidence" value="ECO:0007669"/>
    <property type="project" value="InterPro"/>
</dbReference>
<evidence type="ECO:0000313" key="3">
    <source>
        <dbReference type="Proteomes" id="UP000327493"/>
    </source>
</evidence>
<dbReference type="Proteomes" id="UP000327493">
    <property type="component" value="Unassembled WGS sequence"/>
</dbReference>
<sequence length="96" mass="11035">WSYSTWEATKDTRRPTPSQYHQRATPVVGKAPLRENQQTNTQRSSKVPFCYLCGQEGYTKPTCPRNPAKITQIDQTLVHRQFVPNIVMCTLKTIPI</sequence>
<proteinExistence type="predicted"/>
<keyword evidence="3" id="KW-1185">Reference proteome</keyword>
<feature type="region of interest" description="Disordered" evidence="1">
    <location>
        <begin position="1"/>
        <end position="44"/>
    </location>
</feature>
<dbReference type="InterPro" id="IPR036875">
    <property type="entry name" value="Znf_CCHC_sf"/>
</dbReference>
<evidence type="ECO:0008006" key="4">
    <source>
        <dbReference type="Google" id="ProtNLM"/>
    </source>
</evidence>
<gene>
    <name evidence="2" type="ORF">FQN60_018717</name>
</gene>
<dbReference type="AlphaFoldDB" id="A0A5J5C7I9"/>
<dbReference type="EMBL" id="VOFY01002070">
    <property type="protein sequence ID" value="KAA8577732.1"/>
    <property type="molecule type" value="Genomic_DNA"/>
</dbReference>